<gene>
    <name evidence="1" type="ORF">GCM10010171_17910</name>
</gene>
<proteinExistence type="predicted"/>
<reference evidence="1" key="1">
    <citation type="journal article" date="2014" name="Int. J. Syst. Evol. Microbiol.">
        <title>Complete genome sequence of Corynebacterium casei LMG S-19264T (=DSM 44701T), isolated from a smear-ripened cheese.</title>
        <authorList>
            <consortium name="US DOE Joint Genome Institute (JGI-PGF)"/>
            <person name="Walter F."/>
            <person name="Albersmeier A."/>
            <person name="Kalinowski J."/>
            <person name="Ruckert C."/>
        </authorList>
    </citation>
    <scope>NUCLEOTIDE SEQUENCE</scope>
    <source>
        <strain evidence="1">JCM 3276</strain>
    </source>
</reference>
<dbReference type="AlphaFoldDB" id="A0A918GBL5"/>
<reference evidence="1" key="2">
    <citation type="submission" date="2020-09" db="EMBL/GenBank/DDBJ databases">
        <authorList>
            <person name="Sun Q."/>
            <person name="Ohkuma M."/>
        </authorList>
    </citation>
    <scope>NUCLEOTIDE SEQUENCE</scope>
    <source>
        <strain evidence="1">JCM 3276</strain>
    </source>
</reference>
<comment type="caution">
    <text evidence="1">The sequence shown here is derived from an EMBL/GenBank/DDBJ whole genome shotgun (WGS) entry which is preliminary data.</text>
</comment>
<dbReference type="Proteomes" id="UP000660680">
    <property type="component" value="Unassembled WGS sequence"/>
</dbReference>
<dbReference type="EMBL" id="BMRB01000001">
    <property type="protein sequence ID" value="GGS25084.1"/>
    <property type="molecule type" value="Genomic_DNA"/>
</dbReference>
<dbReference type="RefSeq" id="WP_189209735.1">
    <property type="nucleotide sequence ID" value="NZ_BMRB01000001.1"/>
</dbReference>
<name>A0A918GBL5_9PSEU</name>
<evidence type="ECO:0000313" key="2">
    <source>
        <dbReference type="Proteomes" id="UP000660680"/>
    </source>
</evidence>
<accession>A0A918GBL5</accession>
<organism evidence="1 2">
    <name type="scientific">Actinokineospora fastidiosa</name>
    <dbReference type="NCBI Taxonomy" id="1816"/>
    <lineage>
        <taxon>Bacteria</taxon>
        <taxon>Bacillati</taxon>
        <taxon>Actinomycetota</taxon>
        <taxon>Actinomycetes</taxon>
        <taxon>Pseudonocardiales</taxon>
        <taxon>Pseudonocardiaceae</taxon>
        <taxon>Actinokineospora</taxon>
    </lineage>
</organism>
<keyword evidence="2" id="KW-1185">Reference proteome</keyword>
<protein>
    <submittedName>
        <fullName evidence="1">Uncharacterized protein</fullName>
    </submittedName>
</protein>
<evidence type="ECO:0000313" key="1">
    <source>
        <dbReference type="EMBL" id="GGS25084.1"/>
    </source>
</evidence>
<sequence length="64" mass="6450">MADEIEVGSRVIAPLGCGEVAGTVVRVADGITVDLEVDGVDGPFLVTFGRADITAVSPGDVSYA</sequence>